<dbReference type="Proteomes" id="UP001207468">
    <property type="component" value="Unassembled WGS sequence"/>
</dbReference>
<accession>A0ACC0TVF3</accession>
<proteinExistence type="predicted"/>
<evidence type="ECO:0000313" key="2">
    <source>
        <dbReference type="Proteomes" id="UP001207468"/>
    </source>
</evidence>
<protein>
    <submittedName>
        <fullName evidence="1">Uncharacterized protein</fullName>
    </submittedName>
</protein>
<comment type="caution">
    <text evidence="1">The sequence shown here is derived from an EMBL/GenBank/DDBJ whole genome shotgun (WGS) entry which is preliminary data.</text>
</comment>
<dbReference type="EMBL" id="JAGFNK010000424">
    <property type="protein sequence ID" value="KAI9450580.1"/>
    <property type="molecule type" value="Genomic_DNA"/>
</dbReference>
<name>A0ACC0TVF3_9AGAM</name>
<reference evidence="1" key="1">
    <citation type="submission" date="2021-03" db="EMBL/GenBank/DDBJ databases">
        <title>Evolutionary priming and transition to the ectomycorrhizal habit in an iconic lineage of mushroom-forming fungi: is preadaptation a requirement?</title>
        <authorList>
            <consortium name="DOE Joint Genome Institute"/>
            <person name="Looney B.P."/>
            <person name="Miyauchi S."/>
            <person name="Morin E."/>
            <person name="Drula E."/>
            <person name="Courty P.E."/>
            <person name="Chicoki N."/>
            <person name="Fauchery L."/>
            <person name="Kohler A."/>
            <person name="Kuo A."/>
            <person name="LaButti K."/>
            <person name="Pangilinan J."/>
            <person name="Lipzen A."/>
            <person name="Riley R."/>
            <person name="Andreopoulos W."/>
            <person name="He G."/>
            <person name="Johnson J."/>
            <person name="Barry K.W."/>
            <person name="Grigoriev I.V."/>
            <person name="Nagy L."/>
            <person name="Hibbett D."/>
            <person name="Henrissat B."/>
            <person name="Matheny P.B."/>
            <person name="Labbe J."/>
            <person name="Martin A.F."/>
        </authorList>
    </citation>
    <scope>NUCLEOTIDE SEQUENCE</scope>
    <source>
        <strain evidence="1">BPL698</strain>
    </source>
</reference>
<evidence type="ECO:0000313" key="1">
    <source>
        <dbReference type="EMBL" id="KAI9450580.1"/>
    </source>
</evidence>
<gene>
    <name evidence="1" type="ORF">F5148DRAFT_1152755</name>
</gene>
<organism evidence="1 2">
    <name type="scientific">Russula earlei</name>
    <dbReference type="NCBI Taxonomy" id="71964"/>
    <lineage>
        <taxon>Eukaryota</taxon>
        <taxon>Fungi</taxon>
        <taxon>Dikarya</taxon>
        <taxon>Basidiomycota</taxon>
        <taxon>Agaricomycotina</taxon>
        <taxon>Agaricomycetes</taxon>
        <taxon>Russulales</taxon>
        <taxon>Russulaceae</taxon>
        <taxon>Russula</taxon>
    </lineage>
</organism>
<keyword evidence="2" id="KW-1185">Reference proteome</keyword>
<sequence length="145" mass="16042">MPTKPCDGVVGTVSKIGEFCEGISRTSQYLAMECCTHNEWTFQMQKGEECKLMQSLSGLDGPALAFQILGWAKAIKKPSLWPSLAQPISAWLGLAHSLRLGWAKHYMEHVRKQHQKAVGHFVPPGPPYLLLHRSTTTQVPTTGNT</sequence>